<dbReference type="SUPFAM" id="SSF52540">
    <property type="entry name" value="P-loop containing nucleoside triphosphate hydrolases"/>
    <property type="match status" value="1"/>
</dbReference>
<dbReference type="EMBL" id="JAQOSQ010000029">
    <property type="protein sequence ID" value="MDJ1185240.1"/>
    <property type="molecule type" value="Genomic_DNA"/>
</dbReference>
<dbReference type="Proteomes" id="UP001232992">
    <property type="component" value="Unassembled WGS sequence"/>
</dbReference>
<keyword evidence="2" id="KW-0489">Methyltransferase</keyword>
<dbReference type="RefSeq" id="WP_283759885.1">
    <property type="nucleotide sequence ID" value="NZ_JAQOSQ010000029.1"/>
</dbReference>
<dbReference type="SUPFAM" id="SSF57997">
    <property type="entry name" value="Tropomyosin"/>
    <property type="match status" value="1"/>
</dbReference>
<keyword evidence="1" id="KW-0175">Coiled coil</keyword>
<protein>
    <submittedName>
        <fullName evidence="2">Methyltransferase domain-containing protein</fullName>
    </submittedName>
</protein>
<keyword evidence="2" id="KW-0808">Transferase</keyword>
<keyword evidence="3" id="KW-1185">Reference proteome</keyword>
<organism evidence="2 3">
    <name type="scientific">Roseofilum casamattae BLCC-M143</name>
    <dbReference type="NCBI Taxonomy" id="3022442"/>
    <lineage>
        <taxon>Bacteria</taxon>
        <taxon>Bacillati</taxon>
        <taxon>Cyanobacteriota</taxon>
        <taxon>Cyanophyceae</taxon>
        <taxon>Desertifilales</taxon>
        <taxon>Desertifilaceae</taxon>
        <taxon>Roseofilum</taxon>
        <taxon>Roseofilum casamattae</taxon>
    </lineage>
</organism>
<dbReference type="Gene3D" id="3.40.50.300">
    <property type="entry name" value="P-loop containing nucleotide triphosphate hydrolases"/>
    <property type="match status" value="1"/>
</dbReference>
<evidence type="ECO:0000313" key="3">
    <source>
        <dbReference type="Proteomes" id="UP001232992"/>
    </source>
</evidence>
<feature type="coiled-coil region" evidence="1">
    <location>
        <begin position="664"/>
        <end position="761"/>
    </location>
</feature>
<evidence type="ECO:0000256" key="1">
    <source>
        <dbReference type="SAM" id="Coils"/>
    </source>
</evidence>
<accession>A0ABT7C1Q8</accession>
<dbReference type="InterPro" id="IPR027417">
    <property type="entry name" value="P-loop_NTPase"/>
</dbReference>
<dbReference type="InterPro" id="IPR029063">
    <property type="entry name" value="SAM-dependent_MTases_sf"/>
</dbReference>
<dbReference type="Pfam" id="PF13489">
    <property type="entry name" value="Methyltransf_23"/>
    <property type="match status" value="1"/>
</dbReference>
<dbReference type="CDD" id="cd02440">
    <property type="entry name" value="AdoMet_MTases"/>
    <property type="match status" value="1"/>
</dbReference>
<dbReference type="GO" id="GO:0008168">
    <property type="term" value="F:methyltransferase activity"/>
    <property type="evidence" value="ECO:0007669"/>
    <property type="project" value="UniProtKB-KW"/>
</dbReference>
<evidence type="ECO:0000313" key="2">
    <source>
        <dbReference type="EMBL" id="MDJ1185240.1"/>
    </source>
</evidence>
<dbReference type="SUPFAM" id="SSF53335">
    <property type="entry name" value="S-adenosyl-L-methionine-dependent methyltransferases"/>
    <property type="match status" value="1"/>
</dbReference>
<comment type="caution">
    <text evidence="2">The sequence shown here is derived from an EMBL/GenBank/DDBJ whole genome shotgun (WGS) entry which is preliminary data.</text>
</comment>
<name>A0ABT7C1Q8_9CYAN</name>
<proteinExistence type="predicted"/>
<gene>
    <name evidence="2" type="ORF">PMH09_18795</name>
</gene>
<dbReference type="GO" id="GO:0032259">
    <property type="term" value="P:methylation"/>
    <property type="evidence" value="ECO:0007669"/>
    <property type="project" value="UniProtKB-KW"/>
</dbReference>
<reference evidence="2 3" key="1">
    <citation type="submission" date="2023-01" db="EMBL/GenBank/DDBJ databases">
        <title>Novel diversity within Roseofilum (Cyanobacteria; Desertifilaceae) from marine benthic mats with descriptions of four novel species.</title>
        <authorList>
            <person name="Wang Y."/>
            <person name="Berthold D.E."/>
            <person name="Hu J."/>
            <person name="Lefler F.W."/>
            <person name="Laughinghouse H.D. IV."/>
        </authorList>
    </citation>
    <scope>NUCLEOTIDE SEQUENCE [LARGE SCALE GENOMIC DNA]</scope>
    <source>
        <strain evidence="2 3">BLCC-M143</strain>
    </source>
</reference>
<dbReference type="Pfam" id="PF13469">
    <property type="entry name" value="Sulfotransfer_3"/>
    <property type="match status" value="1"/>
</dbReference>
<sequence length="828" mass="94348">MSIREIEQVEDVQTDRVVRSFLTAMVPSSQTFNGAIAVEDEMYLSALANAEGDPVQAAIRYYGNGLRIFQAVEQIANYYFGGWDDITSFLDFAGGYGRFTRFLANTIPSDRISVSDIYPEAVNFQTQQFQVNGIPSTAKPNEYKPGQPFNCILASSFFSHVPERNFTPWLKTLYNSLADGGLLIFSTHDVTLAPNPFALSESGIHFIPQSESRSLDPSVYGSTYVSEEFIQHSLNQVLGANATYHRIPKGLAEHQDLYLITKNTTPDWSNLTFEHHPQGSLESIQLNSAGDWELKGRVSSLNADLPIQAIELRVNNKPIHRSLPRPGTDREWSWVCHLNHSQVSNEDIITIKAINAGDLALERTIACQTLEDLARRDRNNSKGTEKGVFVLAGMHRSGTSLTASLLNEVGVHLGDRLVGAKVGNDRGHFEDLDFVEFHQNVLRSQGLEIDGLTLAEQLAIATRYHKTAQQLLAEKSERSLWGWKDPRTTLFLDFWAALVPDAYFILVYRSPWEVVDSLYRRGSDEVVATYPEKAVELWMHYNRKMLEFYRANRDRCFLAHLDAIVSNPEGWIARIEEQWQLSLGIPQTNPIEPELLNREVSQSYRPAIIKACFPEAIAIYEELQTAAGTWKSNVEIDYETGLKALESYSSQDWAFTSWQEVGSASKYQKLLTLKQKELEAEEEELRRMRSRYEESEYQKLLIQKNAQDCKVQFEQMQAECEEYKNTARRLRSQLEEAQYRLEDTEARLQQSHAEAVQMNHQLIQTTAELQNVHAVSGQIQTELNSQLQDLNSQVHHRNLELAAMKANKAWRLRMKWVQLKKTLGLIKE</sequence>
<dbReference type="Gene3D" id="3.40.50.150">
    <property type="entry name" value="Vaccinia Virus protein VP39"/>
    <property type="match status" value="1"/>
</dbReference>